<evidence type="ECO:0000259" key="3">
    <source>
        <dbReference type="PROSITE" id="PS50067"/>
    </source>
</evidence>
<feature type="region of interest" description="Disordered" evidence="2">
    <location>
        <begin position="178"/>
        <end position="197"/>
    </location>
</feature>
<feature type="region of interest" description="Disordered" evidence="2">
    <location>
        <begin position="149"/>
        <end position="168"/>
    </location>
</feature>
<dbReference type="GO" id="GO:0005871">
    <property type="term" value="C:kinesin complex"/>
    <property type="evidence" value="ECO:0007669"/>
    <property type="project" value="TreeGrafter"/>
</dbReference>
<dbReference type="InterPro" id="IPR027640">
    <property type="entry name" value="Kinesin-like_fam"/>
</dbReference>
<accession>A0A9K3D6J2</accession>
<dbReference type="PANTHER" id="PTHR24115">
    <property type="entry name" value="KINESIN-RELATED"/>
    <property type="match status" value="1"/>
</dbReference>
<evidence type="ECO:0000256" key="1">
    <source>
        <dbReference type="PROSITE-ProRule" id="PRU00283"/>
    </source>
</evidence>
<evidence type="ECO:0000256" key="2">
    <source>
        <dbReference type="SAM" id="MobiDB-lite"/>
    </source>
</evidence>
<evidence type="ECO:0000313" key="5">
    <source>
        <dbReference type="Proteomes" id="UP000265618"/>
    </source>
</evidence>
<feature type="domain" description="Kinesin motor" evidence="3">
    <location>
        <begin position="1"/>
        <end position="225"/>
    </location>
</feature>
<reference evidence="4 5" key="1">
    <citation type="journal article" date="2018" name="PLoS ONE">
        <title>The draft genome of Kipferlia bialata reveals reductive genome evolution in fornicate parasites.</title>
        <authorList>
            <person name="Tanifuji G."/>
            <person name="Takabayashi S."/>
            <person name="Kume K."/>
            <person name="Takagi M."/>
            <person name="Nakayama T."/>
            <person name="Kamikawa R."/>
            <person name="Inagaki Y."/>
            <person name="Hashimoto T."/>
        </authorList>
    </citation>
    <scope>NUCLEOTIDE SEQUENCE [LARGE SCALE GENOMIC DNA]</scope>
    <source>
        <strain evidence="4">NY0173</strain>
    </source>
</reference>
<dbReference type="Proteomes" id="UP000265618">
    <property type="component" value="Unassembled WGS sequence"/>
</dbReference>
<evidence type="ECO:0000313" key="4">
    <source>
        <dbReference type="EMBL" id="GIQ89300.1"/>
    </source>
</evidence>
<proteinExistence type="inferred from homology"/>
<dbReference type="GO" id="GO:0003777">
    <property type="term" value="F:microtubule motor activity"/>
    <property type="evidence" value="ECO:0007669"/>
    <property type="project" value="InterPro"/>
</dbReference>
<protein>
    <submittedName>
        <fullName evidence="4">Kinesin-like protein</fullName>
    </submittedName>
</protein>
<dbReference type="InterPro" id="IPR027417">
    <property type="entry name" value="P-loop_NTPase"/>
</dbReference>
<feature type="compositionally biased region" description="Basic residues" evidence="2">
    <location>
        <begin position="149"/>
        <end position="163"/>
    </location>
</feature>
<sequence>MGVGITIEVFNEKIFDLLQPSFDVPRDRQLEGKDSIFRRVGTLANKDPKRRALSLITGPQGHTTVSEAGVISPSCAAEAQEAISVGVERRTTDQNTKHDQSSRSHAILTISVVLRTGRRTITLVDLAGSERAETGGKPLTITSPVVVRRKNQKRKGKGKRKGRQREVRPVRTYTSIARQQAKEHEADTARKDKAHQTKSINQSILALESCIMALTQVCGVYMILL</sequence>
<comment type="similarity">
    <text evidence="1">Belongs to the TRAFAC class myosin-kinesin ATPase superfamily. Kinesin family.</text>
</comment>
<comment type="caution">
    <text evidence="1">Lacks conserved residue(s) required for the propagation of feature annotation.</text>
</comment>
<dbReference type="InterPro" id="IPR036961">
    <property type="entry name" value="Kinesin_motor_dom_sf"/>
</dbReference>
<keyword evidence="5" id="KW-1185">Reference proteome</keyword>
<dbReference type="PRINTS" id="PR00380">
    <property type="entry name" value="KINESINHEAVY"/>
</dbReference>
<dbReference type="GO" id="GO:0016887">
    <property type="term" value="F:ATP hydrolysis activity"/>
    <property type="evidence" value="ECO:0007669"/>
    <property type="project" value="TreeGrafter"/>
</dbReference>
<dbReference type="GO" id="GO:0005524">
    <property type="term" value="F:ATP binding"/>
    <property type="evidence" value="ECO:0007669"/>
    <property type="project" value="InterPro"/>
</dbReference>
<dbReference type="Pfam" id="PF00225">
    <property type="entry name" value="Kinesin"/>
    <property type="match status" value="1"/>
</dbReference>
<dbReference type="InterPro" id="IPR001752">
    <property type="entry name" value="Kinesin_motor_dom"/>
</dbReference>
<dbReference type="SUPFAM" id="SSF52540">
    <property type="entry name" value="P-loop containing nucleoside triphosphate hydrolases"/>
    <property type="match status" value="1"/>
</dbReference>
<feature type="compositionally biased region" description="Basic and acidic residues" evidence="2">
    <location>
        <begin position="180"/>
        <end position="195"/>
    </location>
</feature>
<gene>
    <name evidence="4" type="ORF">KIPB_011731</name>
</gene>
<dbReference type="GO" id="GO:0008017">
    <property type="term" value="F:microtubule binding"/>
    <property type="evidence" value="ECO:0007669"/>
    <property type="project" value="InterPro"/>
</dbReference>
<dbReference type="PROSITE" id="PS50067">
    <property type="entry name" value="KINESIN_MOTOR_2"/>
    <property type="match status" value="1"/>
</dbReference>
<dbReference type="Gene3D" id="3.40.850.10">
    <property type="entry name" value="Kinesin motor domain"/>
    <property type="match status" value="1"/>
</dbReference>
<dbReference type="AlphaFoldDB" id="A0A9K3D6J2"/>
<dbReference type="GO" id="GO:0005874">
    <property type="term" value="C:microtubule"/>
    <property type="evidence" value="ECO:0007669"/>
    <property type="project" value="TreeGrafter"/>
</dbReference>
<name>A0A9K3D6J2_9EUKA</name>
<organism evidence="4 5">
    <name type="scientific">Kipferlia bialata</name>
    <dbReference type="NCBI Taxonomy" id="797122"/>
    <lineage>
        <taxon>Eukaryota</taxon>
        <taxon>Metamonada</taxon>
        <taxon>Carpediemonas-like organisms</taxon>
        <taxon>Kipferlia</taxon>
    </lineage>
</organism>
<comment type="caution">
    <text evidence="4">The sequence shown here is derived from an EMBL/GenBank/DDBJ whole genome shotgun (WGS) entry which is preliminary data.</text>
</comment>
<dbReference type="GO" id="GO:0007018">
    <property type="term" value="P:microtubule-based movement"/>
    <property type="evidence" value="ECO:0007669"/>
    <property type="project" value="InterPro"/>
</dbReference>
<dbReference type="PANTHER" id="PTHR24115:SF1016">
    <property type="entry name" value="KINESIN FAMILY MEMBER 19A"/>
    <property type="match status" value="1"/>
</dbReference>
<dbReference type="EMBL" id="BDIP01004900">
    <property type="protein sequence ID" value="GIQ89300.1"/>
    <property type="molecule type" value="Genomic_DNA"/>
</dbReference>